<evidence type="ECO:0000256" key="2">
    <source>
        <dbReference type="ARBA" id="ARBA00022741"/>
    </source>
</evidence>
<dbReference type="PANTHER" id="PTHR12241:SF145">
    <property type="entry name" value="TUBULIN POLYGLUTAMYLASE TTLL5"/>
    <property type="match status" value="1"/>
</dbReference>
<evidence type="ECO:0000256" key="1">
    <source>
        <dbReference type="ARBA" id="ARBA00022598"/>
    </source>
</evidence>
<dbReference type="SUPFAM" id="SSF56059">
    <property type="entry name" value="Glutathione synthetase ATP-binding domain-like"/>
    <property type="match status" value="1"/>
</dbReference>
<sequence length="893" mass="97284">MSIRREPSASRRGSSSRPDDASAAKASSTAVEPRQTFVAPPPRKGSAAVRRGSSSSATLPSAGKLATPPPVPPPLQKHSNNGAGGGEAQSPLQAVLSGRMWASSAATGASSSAAVKRKPSVTTTAPNDATKAIVSPLSGPLRSSDRNSTTDASSALTATGVSTVRKSASVVTTTCSPSSQGLHGNIITTTITSSSQQGIAQKLRSQIQSAAEQYSEATKPSGQPVNESKLRKLSSMSSASATALKAKVSPVISPTSASSAQEFDDLDNDEEEHDDNQQANEGDDDDDEGADAEAEEDAAAVAEMDIAFTQKLAKDEPVRSAPEVVVRSLRSPFVWQSVTPFPHRLNTIVYPPADAPWDGDPKAKVASAYVTPGSLDPMVTNEGRRKRIGRKGKFGDLIYDLPEGSVRFSSVLAIFGSAGFRERGDPEDDGPASWSIRWCKRVEFEEYKTLHPLQKVNHFPGNWGIGRKDNLHRHLMKAAQRYGSHVYNFHPGAWLLPQEKDALARDMAAADCPPQGMHKNVYIIKQVASACGRRMRLLCNGKPPKGKWLVQRYIHDPLLVHGYKFDLRLYVVVTSYVPLRVYLYDEGLVRFATTPYPKPQNGKGMKVTSSTAHLTNYCINKSNTEAFVNPDDAGGDDDERGSKWVLSTVKRYFASKGWDWATMWKKVEDVIIKTLLSIETDVAQQMRTAFGPLNPSGVNNCFELYGFDVLIRENFEPILMEVNIMPSLSTTCSLLDQRVKANMIAEMLTLVGSYSMDKKPLSKKSKEKKLADTIKMHPFFSTLSPAELEAVCQAEEENLRRTHFTRLFPTADAHDIYKPLFREVKSLNTLLCAWEKAKLVDVPSWLTPSTNAASVFSLEAKPPAAAPSSMQSSQLRSEVSRDDCDDSDEDQES</sequence>
<protein>
    <recommendedName>
        <fullName evidence="4">Tubulin--tyrosine ligase-like protein 5</fullName>
    </recommendedName>
</protein>
<feature type="compositionally biased region" description="Low complexity" evidence="6">
    <location>
        <begin position="861"/>
        <end position="873"/>
    </location>
</feature>
<keyword evidence="8" id="KW-1185">Reference proteome</keyword>
<feature type="compositionally biased region" description="Polar residues" evidence="6">
    <location>
        <begin position="210"/>
        <end position="226"/>
    </location>
</feature>
<dbReference type="GO" id="GO:0000226">
    <property type="term" value="P:microtubule cytoskeleton organization"/>
    <property type="evidence" value="ECO:0007669"/>
    <property type="project" value="TreeGrafter"/>
</dbReference>
<feature type="compositionally biased region" description="Acidic residues" evidence="6">
    <location>
        <begin position="883"/>
        <end position="893"/>
    </location>
</feature>
<evidence type="ECO:0000256" key="6">
    <source>
        <dbReference type="SAM" id="MobiDB-lite"/>
    </source>
</evidence>
<dbReference type="Proteomes" id="UP000051952">
    <property type="component" value="Unassembled WGS sequence"/>
</dbReference>
<feature type="compositionally biased region" description="Low complexity" evidence="6">
    <location>
        <begin position="45"/>
        <end position="57"/>
    </location>
</feature>
<name>A0A0S4IZZ2_BODSA</name>
<dbReference type="Pfam" id="PF03133">
    <property type="entry name" value="TTL"/>
    <property type="match status" value="1"/>
</dbReference>
<accession>A0A0S4IZZ2</accession>
<dbReference type="AlphaFoldDB" id="A0A0S4IZZ2"/>
<proteinExistence type="predicted"/>
<organism evidence="7 8">
    <name type="scientific">Bodo saltans</name>
    <name type="common">Flagellated protozoan</name>
    <dbReference type="NCBI Taxonomy" id="75058"/>
    <lineage>
        <taxon>Eukaryota</taxon>
        <taxon>Discoba</taxon>
        <taxon>Euglenozoa</taxon>
        <taxon>Kinetoplastea</taxon>
        <taxon>Metakinetoplastina</taxon>
        <taxon>Eubodonida</taxon>
        <taxon>Bodonidae</taxon>
        <taxon>Bodo</taxon>
    </lineage>
</organism>
<comment type="catalytic activity">
    <reaction evidence="5">
        <text>L-glutamyl-[protein] + L-glutamate + ATP = gamma-L-glutamyl-L-glutamyl-[protein] + ADP + phosphate + H(+)</text>
        <dbReference type="Rhea" id="RHEA:60144"/>
        <dbReference type="Rhea" id="RHEA-COMP:10208"/>
        <dbReference type="Rhea" id="RHEA-COMP:15517"/>
        <dbReference type="ChEBI" id="CHEBI:15378"/>
        <dbReference type="ChEBI" id="CHEBI:29973"/>
        <dbReference type="ChEBI" id="CHEBI:29985"/>
        <dbReference type="ChEBI" id="CHEBI:30616"/>
        <dbReference type="ChEBI" id="CHEBI:43474"/>
        <dbReference type="ChEBI" id="CHEBI:143622"/>
        <dbReference type="ChEBI" id="CHEBI:456216"/>
    </reaction>
    <physiologicalReaction direction="left-to-right" evidence="5">
        <dbReference type="Rhea" id="RHEA:60145"/>
    </physiologicalReaction>
</comment>
<dbReference type="GO" id="GO:0070740">
    <property type="term" value="F:tubulin-glutamic acid ligase activity"/>
    <property type="evidence" value="ECO:0007669"/>
    <property type="project" value="TreeGrafter"/>
</dbReference>
<evidence type="ECO:0000256" key="5">
    <source>
        <dbReference type="ARBA" id="ARBA00049274"/>
    </source>
</evidence>
<feature type="compositionally biased region" description="Acidic residues" evidence="6">
    <location>
        <begin position="281"/>
        <end position="298"/>
    </location>
</feature>
<dbReference type="OMA" id="RRTHFTR"/>
<dbReference type="InterPro" id="IPR004344">
    <property type="entry name" value="TTL/TTLL_fam"/>
</dbReference>
<keyword evidence="1 7" id="KW-0436">Ligase</keyword>
<dbReference type="OrthoDB" id="202825at2759"/>
<dbReference type="PROSITE" id="PS51221">
    <property type="entry name" value="TTL"/>
    <property type="match status" value="1"/>
</dbReference>
<feature type="compositionally biased region" description="Low complexity" evidence="6">
    <location>
        <begin position="149"/>
        <end position="159"/>
    </location>
</feature>
<gene>
    <name evidence="7" type="ORF">BSAL_83050</name>
</gene>
<evidence type="ECO:0000256" key="4">
    <source>
        <dbReference type="ARBA" id="ARBA00041448"/>
    </source>
</evidence>
<feature type="compositionally biased region" description="Low complexity" evidence="6">
    <location>
        <begin position="102"/>
        <end position="114"/>
    </location>
</feature>
<feature type="region of interest" description="Disordered" evidence="6">
    <location>
        <begin position="1"/>
        <end position="163"/>
    </location>
</feature>
<feature type="region of interest" description="Disordered" evidence="6">
    <location>
        <begin position="210"/>
        <end position="233"/>
    </location>
</feature>
<dbReference type="Gene3D" id="3.30.470.20">
    <property type="entry name" value="ATP-grasp fold, B domain"/>
    <property type="match status" value="1"/>
</dbReference>
<reference evidence="8" key="1">
    <citation type="submission" date="2015-09" db="EMBL/GenBank/DDBJ databases">
        <authorList>
            <consortium name="Pathogen Informatics"/>
        </authorList>
    </citation>
    <scope>NUCLEOTIDE SEQUENCE [LARGE SCALE GENOMIC DNA]</scope>
    <source>
        <strain evidence="8">Lake Konstanz</strain>
    </source>
</reference>
<dbReference type="GO" id="GO:0036064">
    <property type="term" value="C:ciliary basal body"/>
    <property type="evidence" value="ECO:0007669"/>
    <property type="project" value="TreeGrafter"/>
</dbReference>
<feature type="region of interest" description="Disordered" evidence="6">
    <location>
        <begin position="861"/>
        <end position="893"/>
    </location>
</feature>
<evidence type="ECO:0000313" key="7">
    <source>
        <dbReference type="EMBL" id="CUG68096.1"/>
    </source>
</evidence>
<keyword evidence="3" id="KW-0067">ATP-binding</keyword>
<dbReference type="PANTHER" id="PTHR12241">
    <property type="entry name" value="TUBULIN POLYGLUTAMYLASE"/>
    <property type="match status" value="1"/>
</dbReference>
<dbReference type="GO" id="GO:0005524">
    <property type="term" value="F:ATP binding"/>
    <property type="evidence" value="ECO:0007669"/>
    <property type="project" value="UniProtKB-KW"/>
</dbReference>
<dbReference type="VEuPathDB" id="TriTrypDB:BSAL_83050"/>
<dbReference type="GO" id="GO:0015631">
    <property type="term" value="F:tubulin binding"/>
    <property type="evidence" value="ECO:0007669"/>
    <property type="project" value="TreeGrafter"/>
</dbReference>
<keyword evidence="2" id="KW-0547">Nucleotide-binding</keyword>
<dbReference type="EMBL" id="CYKH01000929">
    <property type="protein sequence ID" value="CUG68096.1"/>
    <property type="molecule type" value="Genomic_DNA"/>
</dbReference>
<evidence type="ECO:0000313" key="8">
    <source>
        <dbReference type="Proteomes" id="UP000051952"/>
    </source>
</evidence>
<evidence type="ECO:0000256" key="3">
    <source>
        <dbReference type="ARBA" id="ARBA00022840"/>
    </source>
</evidence>
<feature type="region of interest" description="Disordered" evidence="6">
    <location>
        <begin position="267"/>
        <end position="298"/>
    </location>
</feature>